<dbReference type="InterPro" id="IPR036625">
    <property type="entry name" value="E3-bd_dom_sf"/>
</dbReference>
<dbReference type="InterPro" id="IPR010998">
    <property type="entry name" value="Integrase_recombinase_N"/>
</dbReference>
<reference evidence="7" key="1">
    <citation type="submission" date="2023-07" db="EMBL/GenBank/DDBJ databases">
        <title>Myceligenerans salitolerans sp. nov., a halotolerant actinomycete isolated from a salt lake in Xinjiang, China.</title>
        <authorList>
            <person name="Guan T."/>
        </authorList>
    </citation>
    <scope>NUCLEOTIDE SEQUENCE [LARGE SCALE GENOMIC DNA]</scope>
    <source>
        <strain evidence="7">XHU 5031</strain>
    </source>
</reference>
<gene>
    <name evidence="6" type="ORF">J0911_08785</name>
</gene>
<keyword evidence="2" id="KW-0238">DNA-binding</keyword>
<dbReference type="PANTHER" id="PTHR30349">
    <property type="entry name" value="PHAGE INTEGRASE-RELATED"/>
    <property type="match status" value="1"/>
</dbReference>
<comment type="caution">
    <text evidence="6">The sequence shown here is derived from an EMBL/GenBank/DDBJ whole genome shotgun (WGS) entry which is preliminary data.</text>
</comment>
<keyword evidence="3" id="KW-0233">DNA recombination</keyword>
<dbReference type="EMBL" id="JAFMPK010000034">
    <property type="protein sequence ID" value="MBO0609127.1"/>
    <property type="molecule type" value="Genomic_DNA"/>
</dbReference>
<feature type="region of interest" description="Disordered" evidence="4">
    <location>
        <begin position="1"/>
        <end position="58"/>
    </location>
</feature>
<dbReference type="Gene3D" id="1.10.443.10">
    <property type="entry name" value="Intergrase catalytic core"/>
    <property type="match status" value="1"/>
</dbReference>
<evidence type="ECO:0000259" key="5">
    <source>
        <dbReference type="PROSITE" id="PS51898"/>
    </source>
</evidence>
<feature type="domain" description="Tyr recombinase" evidence="5">
    <location>
        <begin position="263"/>
        <end position="463"/>
    </location>
</feature>
<evidence type="ECO:0000256" key="3">
    <source>
        <dbReference type="ARBA" id="ARBA00023172"/>
    </source>
</evidence>
<keyword evidence="7" id="KW-1185">Reference proteome</keyword>
<dbReference type="Gene3D" id="1.10.150.130">
    <property type="match status" value="1"/>
</dbReference>
<dbReference type="Pfam" id="PF00589">
    <property type="entry name" value="Phage_integrase"/>
    <property type="match status" value="1"/>
</dbReference>
<evidence type="ECO:0000256" key="2">
    <source>
        <dbReference type="ARBA" id="ARBA00023125"/>
    </source>
</evidence>
<dbReference type="PROSITE" id="PS51898">
    <property type="entry name" value="TYR_RECOMBINASE"/>
    <property type="match status" value="1"/>
</dbReference>
<dbReference type="InterPro" id="IPR050090">
    <property type="entry name" value="Tyrosine_recombinase_XerCD"/>
</dbReference>
<accession>A0ABS3I810</accession>
<dbReference type="Pfam" id="PF23359">
    <property type="entry name" value="Lsr2_DNA-bd"/>
    <property type="match status" value="1"/>
</dbReference>
<dbReference type="InterPro" id="IPR055370">
    <property type="entry name" value="Lsr2_DNA-bd"/>
</dbReference>
<organism evidence="6 7">
    <name type="scientific">Myceligenerans salitolerans</name>
    <dbReference type="NCBI Taxonomy" id="1230528"/>
    <lineage>
        <taxon>Bacteria</taxon>
        <taxon>Bacillati</taxon>
        <taxon>Actinomycetota</taxon>
        <taxon>Actinomycetes</taxon>
        <taxon>Micrococcales</taxon>
        <taxon>Promicromonosporaceae</taxon>
        <taxon>Myceligenerans</taxon>
    </lineage>
</organism>
<evidence type="ECO:0000256" key="4">
    <source>
        <dbReference type="SAM" id="MobiDB-lite"/>
    </source>
</evidence>
<dbReference type="Gene3D" id="4.10.320.10">
    <property type="entry name" value="E3-binding domain"/>
    <property type="match status" value="1"/>
</dbReference>
<comment type="similarity">
    <text evidence="1">Belongs to the 'phage' integrase family.</text>
</comment>
<evidence type="ECO:0000313" key="6">
    <source>
        <dbReference type="EMBL" id="MBO0609127.1"/>
    </source>
</evidence>
<evidence type="ECO:0000256" key="1">
    <source>
        <dbReference type="ARBA" id="ARBA00008857"/>
    </source>
</evidence>
<evidence type="ECO:0000313" key="7">
    <source>
        <dbReference type="Proteomes" id="UP000664617"/>
    </source>
</evidence>
<dbReference type="SUPFAM" id="SSF56349">
    <property type="entry name" value="DNA breaking-rejoining enzymes"/>
    <property type="match status" value="1"/>
</dbReference>
<dbReference type="InterPro" id="IPR013762">
    <property type="entry name" value="Integrase-like_cat_sf"/>
</dbReference>
<dbReference type="Proteomes" id="UP000664617">
    <property type="component" value="Unassembled WGS sequence"/>
</dbReference>
<name>A0ABS3I810_9MICO</name>
<dbReference type="RefSeq" id="WP_207275078.1">
    <property type="nucleotide sequence ID" value="NZ_JAFMPK010000034.1"/>
</dbReference>
<protein>
    <submittedName>
        <fullName evidence="6">Tyrosine-type recombinase/integrase</fullName>
    </submittedName>
</protein>
<dbReference type="InterPro" id="IPR002104">
    <property type="entry name" value="Integrase_catalytic"/>
</dbReference>
<sequence length="479" mass="51672">MSDSPAIAPARHGAASTPGDVRAPRRTRRAAYGNIRETRPGRFQARYTGPDKKRRPVGTFDTYDAAAAALAKVLADVHRGTYREPETGEIALGEYAPRWLAIRELKDTTRSRYDDLLRRWIPTPLDVPGTGRQSDLSTYPPRSISHGVVSEWYAALKVATAKSADEWLAGGFGPSEAQHVRAWARQNGRPVKESGRMPAALWEAWRAAGSPPAAEAPEKSAAVTGRTQAARAYALLRTLCGDAVRDRLLDANPCAIRGAGKTSPAERVIPAGSVVDMIAAACRGGSERYRAVVIVSAWFGLRAGELFALRRQDVERTRSGGVRLRVRQALVDVTGKPLAFGPPKSDAGKRPVHLPPAAGRALLKHLDQFTGPSPHALVFTTSTGRPLRASQRTQMFSRAKARAGMPAEIRWHDLRHLAATRAAEAGATLAELMKRIGHSTVAAAMVYQHATDTGDARLAERMAALDEAHRGGNVIAFPA</sequence>
<dbReference type="Pfam" id="PF26003">
    <property type="entry name" value="Integrase_N_phage"/>
    <property type="match status" value="1"/>
</dbReference>
<dbReference type="PANTHER" id="PTHR30349:SF64">
    <property type="entry name" value="PROPHAGE INTEGRASE INTD-RELATED"/>
    <property type="match status" value="1"/>
</dbReference>
<dbReference type="InterPro" id="IPR011010">
    <property type="entry name" value="DNA_brk_join_enz"/>
</dbReference>
<dbReference type="InterPro" id="IPR058717">
    <property type="entry name" value="Phage_L5_Integrase_N"/>
</dbReference>
<proteinExistence type="inferred from homology"/>